<dbReference type="InterPro" id="IPR014710">
    <property type="entry name" value="RmlC-like_jellyroll"/>
</dbReference>
<feature type="domain" description="ChrR-like cupin" evidence="1">
    <location>
        <begin position="29"/>
        <end position="125"/>
    </location>
</feature>
<evidence type="ECO:0000313" key="2">
    <source>
        <dbReference type="EMBL" id="MFC5908056.1"/>
    </source>
</evidence>
<dbReference type="InterPro" id="IPR025979">
    <property type="entry name" value="ChrR-like_cupin_dom"/>
</dbReference>
<accession>A0ABW1G058</accession>
<dbReference type="RefSeq" id="WP_380583062.1">
    <property type="nucleotide sequence ID" value="NZ_JBHSQJ010000048.1"/>
</dbReference>
<dbReference type="InterPro" id="IPR011051">
    <property type="entry name" value="RmlC_Cupin_sf"/>
</dbReference>
<sequence>MSEPTAYRPQQRDVEVFEDLFGDGLTDGQITWHPYVQPGRDAVDVRWLYTGDETGPDGAEAYIAHFRPGAHGDLHRHLGFELLFILDGELVNDNGQRYRAGTLVLERPGSIHRVASPEGCKMLVVREKRTLPLRPGELPDDGLALAAAPLSA</sequence>
<dbReference type="Pfam" id="PF12973">
    <property type="entry name" value="Cupin_7"/>
    <property type="match status" value="1"/>
</dbReference>
<keyword evidence="3" id="KW-1185">Reference proteome</keyword>
<protein>
    <submittedName>
        <fullName evidence="2">Cupin domain-containing protein</fullName>
    </submittedName>
</protein>
<gene>
    <name evidence="2" type="ORF">ACFP3V_12630</name>
</gene>
<dbReference type="Proteomes" id="UP001596174">
    <property type="component" value="Unassembled WGS sequence"/>
</dbReference>
<evidence type="ECO:0000313" key="3">
    <source>
        <dbReference type="Proteomes" id="UP001596174"/>
    </source>
</evidence>
<dbReference type="SUPFAM" id="SSF51182">
    <property type="entry name" value="RmlC-like cupins"/>
    <property type="match status" value="1"/>
</dbReference>
<dbReference type="EMBL" id="JBHSQJ010000048">
    <property type="protein sequence ID" value="MFC5908056.1"/>
    <property type="molecule type" value="Genomic_DNA"/>
</dbReference>
<evidence type="ECO:0000259" key="1">
    <source>
        <dbReference type="Pfam" id="PF12973"/>
    </source>
</evidence>
<reference evidence="3" key="1">
    <citation type="journal article" date="2019" name="Int. J. Syst. Evol. Microbiol.">
        <title>The Global Catalogue of Microorganisms (GCM) 10K type strain sequencing project: providing services to taxonomists for standard genome sequencing and annotation.</title>
        <authorList>
            <consortium name="The Broad Institute Genomics Platform"/>
            <consortium name="The Broad Institute Genome Sequencing Center for Infectious Disease"/>
            <person name="Wu L."/>
            <person name="Ma J."/>
        </authorList>
    </citation>
    <scope>NUCLEOTIDE SEQUENCE [LARGE SCALE GENOMIC DNA]</scope>
    <source>
        <strain evidence="3">JCM 4816</strain>
    </source>
</reference>
<comment type="caution">
    <text evidence="2">The sequence shown here is derived from an EMBL/GenBank/DDBJ whole genome shotgun (WGS) entry which is preliminary data.</text>
</comment>
<name>A0ABW1G058_9ACTN</name>
<proteinExistence type="predicted"/>
<organism evidence="2 3">
    <name type="scientific">Streptacidiphilus monticola</name>
    <dbReference type="NCBI Taxonomy" id="2161674"/>
    <lineage>
        <taxon>Bacteria</taxon>
        <taxon>Bacillati</taxon>
        <taxon>Actinomycetota</taxon>
        <taxon>Actinomycetes</taxon>
        <taxon>Kitasatosporales</taxon>
        <taxon>Streptomycetaceae</taxon>
        <taxon>Streptacidiphilus</taxon>
    </lineage>
</organism>
<dbReference type="Gene3D" id="2.60.120.10">
    <property type="entry name" value="Jelly Rolls"/>
    <property type="match status" value="1"/>
</dbReference>